<organism evidence="3 4">
    <name type="scientific">Nocardia niwae</name>
    <dbReference type="NCBI Taxonomy" id="626084"/>
    <lineage>
        <taxon>Bacteria</taxon>
        <taxon>Bacillati</taxon>
        <taxon>Actinomycetota</taxon>
        <taxon>Actinomycetes</taxon>
        <taxon>Mycobacteriales</taxon>
        <taxon>Nocardiaceae</taxon>
        <taxon>Nocardia</taxon>
    </lineage>
</organism>
<sequence>MAAYVVFTAAGGNTADTTLGDRYRHAVTLADRYPLLHTPAHWAWGDLDVRFSTTLPSDELVTNIHVVCFVGDQIVLCRDDRGVWLIPGGTRERGESIDDCVRRELREEAGARTVGPLRWFGAHHATSNRPAPYREWQPHPHKAWLWCTADVVLDSAPTNPGDAEQILEVRTFPVAEAMRRAESDGEHLGELVGLAVELHRNTARPDRPG</sequence>
<protein>
    <submittedName>
        <fullName evidence="3">NUDIX domain-containing protein</fullName>
    </submittedName>
</protein>
<evidence type="ECO:0000313" key="3">
    <source>
        <dbReference type="EMBL" id="MEU2121340.1"/>
    </source>
</evidence>
<dbReference type="PROSITE" id="PS51462">
    <property type="entry name" value="NUDIX"/>
    <property type="match status" value="1"/>
</dbReference>
<comment type="caution">
    <text evidence="3">The sequence shown here is derived from an EMBL/GenBank/DDBJ whole genome shotgun (WGS) entry which is preliminary data.</text>
</comment>
<dbReference type="PROSITE" id="PS00893">
    <property type="entry name" value="NUDIX_BOX"/>
    <property type="match status" value="1"/>
</dbReference>
<name>A0ABV2X621_9NOCA</name>
<dbReference type="SUPFAM" id="SSF55811">
    <property type="entry name" value="Nudix"/>
    <property type="match status" value="1"/>
</dbReference>
<dbReference type="EMBL" id="JBEYBR010000009">
    <property type="protein sequence ID" value="MEU2121340.1"/>
    <property type="molecule type" value="Genomic_DNA"/>
</dbReference>
<dbReference type="Pfam" id="PF00293">
    <property type="entry name" value="NUDIX"/>
    <property type="match status" value="1"/>
</dbReference>
<keyword evidence="4" id="KW-1185">Reference proteome</keyword>
<proteinExistence type="predicted"/>
<dbReference type="Proteomes" id="UP001550535">
    <property type="component" value="Unassembled WGS sequence"/>
</dbReference>
<evidence type="ECO:0000313" key="4">
    <source>
        <dbReference type="Proteomes" id="UP001550535"/>
    </source>
</evidence>
<dbReference type="InterPro" id="IPR015797">
    <property type="entry name" value="NUDIX_hydrolase-like_dom_sf"/>
</dbReference>
<accession>A0ABV2X621</accession>
<evidence type="ECO:0000259" key="2">
    <source>
        <dbReference type="PROSITE" id="PS51462"/>
    </source>
</evidence>
<dbReference type="InterPro" id="IPR000086">
    <property type="entry name" value="NUDIX_hydrolase_dom"/>
</dbReference>
<dbReference type="InterPro" id="IPR020084">
    <property type="entry name" value="NUDIX_hydrolase_CS"/>
</dbReference>
<feature type="domain" description="Nudix hydrolase" evidence="2">
    <location>
        <begin position="59"/>
        <end position="194"/>
    </location>
</feature>
<dbReference type="Gene3D" id="3.90.79.10">
    <property type="entry name" value="Nucleoside Triphosphate Pyrophosphohydrolase"/>
    <property type="match status" value="1"/>
</dbReference>
<dbReference type="RefSeq" id="WP_357990333.1">
    <property type="nucleotide sequence ID" value="NZ_JBEYBR010000009.1"/>
</dbReference>
<reference evidence="3 4" key="1">
    <citation type="submission" date="2024-06" db="EMBL/GenBank/DDBJ databases">
        <title>The Natural Products Discovery Center: Release of the First 8490 Sequenced Strains for Exploring Actinobacteria Biosynthetic Diversity.</title>
        <authorList>
            <person name="Kalkreuter E."/>
            <person name="Kautsar S.A."/>
            <person name="Yang D."/>
            <person name="Bader C.D."/>
            <person name="Teijaro C.N."/>
            <person name="Fluegel L."/>
            <person name="Davis C.M."/>
            <person name="Simpson J.R."/>
            <person name="Lauterbach L."/>
            <person name="Steele A.D."/>
            <person name="Gui C."/>
            <person name="Meng S."/>
            <person name="Li G."/>
            <person name="Viehrig K."/>
            <person name="Ye F."/>
            <person name="Su P."/>
            <person name="Kiefer A.F."/>
            <person name="Nichols A."/>
            <person name="Cepeda A.J."/>
            <person name="Yan W."/>
            <person name="Fan B."/>
            <person name="Jiang Y."/>
            <person name="Adhikari A."/>
            <person name="Zheng C.-J."/>
            <person name="Schuster L."/>
            <person name="Cowan T.M."/>
            <person name="Smanski M.J."/>
            <person name="Chevrette M.G."/>
            <person name="De Carvalho L.P.S."/>
            <person name="Shen B."/>
        </authorList>
    </citation>
    <scope>NUCLEOTIDE SEQUENCE [LARGE SCALE GENOMIC DNA]</scope>
    <source>
        <strain evidence="3 4">NPDC019434</strain>
    </source>
</reference>
<gene>
    <name evidence="3" type="ORF">ABZ507_05840</name>
</gene>
<evidence type="ECO:0000256" key="1">
    <source>
        <dbReference type="ARBA" id="ARBA00022801"/>
    </source>
</evidence>
<keyword evidence="1" id="KW-0378">Hydrolase</keyword>